<feature type="region of interest" description="Disordered" evidence="1">
    <location>
        <begin position="1159"/>
        <end position="1190"/>
    </location>
</feature>
<dbReference type="Proteomes" id="UP000266861">
    <property type="component" value="Unassembled WGS sequence"/>
</dbReference>
<keyword evidence="2" id="KW-1133">Transmembrane helix</keyword>
<sequence>MTSRNSDEFFKSSPDFLNDFLYEENYNINEEELNNTYNIDETCNIEPITFDIEAFLRAKEYESSSDTSSLINESIAENEDINNFVETTDDDIDITIKKKNSLALISCVVIDKIDGTIQRCKSTQNLRKLWQLIGIWQIDKKVVEDIGGKLENLGVCSSHFNFDQNRLHDKGDKQLKNTHESIIHKRHCLFCGNYYYFFSRGNDCRKHSWIINGKPIQIPCVGQKICSSLANYNEICKLAFGKVKSARFVCCECYEKNGGHIYTRPGRCKKPPNCIKDGYHREDTMKSLNLLAQWIYQISQSTNYRYQEQILLTLLPVLKFLQFNSESKNDSEANTSSFQKIPSFFTIKTIFKLNQIPISFEEKILDSTTCEKIGIQMANQLWQSRSKLKQNKSKLESPLSIIEYYNAFPSFLIIFLYSFINIISKKKLKETNRKLESQNKPLKQFKNIHLIKIVTFLASIFITFTFPSFKIWLPQVMASLSRRPRLLSSFHALLVKCSIISHTNRHEPVIDNIDFKETTFQYGNIYDVTRGNSHATLRMAFQTILPENFLQEERVVELTRDSKLFGSELVHNYIHTFNSVFVDLLGYKIDNNGEIQYNTDLDAEIIHTPILARMESKCACSPPNVIILEPAGTPTQDKEILHAATMYKEDFNIGEGFLDISGDEAIFRKLIKCREEWPNLRPLLGQWHTSKNMLSVLVTLFSSYGIFDLASALGVRFLDKFESVVDYRSTRRILELLWVAVGIALHIYCYKKKIKFEEIYNGNNEQNVCLKVWFLYYKWMAIWYTIWKIHFIGIRVGNYEMQHEGLSTFSPLFPSAGKNNYSKSVTHHLAILSIYPQLKEKLCLVPSVNLTRKGHFLTFDEALETFDKFESVVDYRSTRRILELLWVAVGIALHIYCYKKKIKFEEIYNGNNEQNVCLKVWFLYYKWMAIWYTIWKIHFIGIRVGNYEMQHEGLSTFSPLFPSAGKNNYSKSVTHHLAILSIYPQLKEKLCLVPSVNLTRKGHFLTFDEALETFGVKFIKQNITGNCINEENLKLQIKASQEECERIDFLLSEYLDNNNYIRKERTINRRKESLWNLITNLLSLFETDSGINHPLFQITKPKQLNSTGLERLEQCYQKGLERMKEIFLQEVLEVEKRNTKGRRALGIVRTTIKELSEKKKKRARSNINESNSTQATINIDQEKKQSSKRRRIISNEEKIILASLLENTTRPSDADIAPYLDRLSEEWDIKRIKTYWNNHRKNKDNNK</sequence>
<keyword evidence="2" id="KW-0472">Membrane</keyword>
<comment type="caution">
    <text evidence="3">The sequence shown here is derived from an EMBL/GenBank/DDBJ whole genome shotgun (WGS) entry which is preliminary data.</text>
</comment>
<name>A0A397HIF6_9GLOM</name>
<organism evidence="3 4">
    <name type="scientific">Diversispora epigaea</name>
    <dbReference type="NCBI Taxonomy" id="1348612"/>
    <lineage>
        <taxon>Eukaryota</taxon>
        <taxon>Fungi</taxon>
        <taxon>Fungi incertae sedis</taxon>
        <taxon>Mucoromycota</taxon>
        <taxon>Glomeromycotina</taxon>
        <taxon>Glomeromycetes</taxon>
        <taxon>Diversisporales</taxon>
        <taxon>Diversisporaceae</taxon>
        <taxon>Diversispora</taxon>
    </lineage>
</organism>
<keyword evidence="2" id="KW-0812">Transmembrane</keyword>
<dbReference type="EMBL" id="PQFF01000318">
    <property type="protein sequence ID" value="RHZ61366.1"/>
    <property type="molecule type" value="Genomic_DNA"/>
</dbReference>
<proteinExistence type="predicted"/>
<protein>
    <submittedName>
        <fullName evidence="3">Uncharacterized protein</fullName>
    </submittedName>
</protein>
<evidence type="ECO:0000313" key="4">
    <source>
        <dbReference type="Proteomes" id="UP000266861"/>
    </source>
</evidence>
<gene>
    <name evidence="3" type="ORF">Glove_348g22</name>
</gene>
<keyword evidence="4" id="KW-1185">Reference proteome</keyword>
<feature type="transmembrane region" description="Helical" evidence="2">
    <location>
        <begin position="404"/>
        <end position="424"/>
    </location>
</feature>
<accession>A0A397HIF6</accession>
<feature type="transmembrane region" description="Helical" evidence="2">
    <location>
        <begin position="445"/>
        <end position="466"/>
    </location>
</feature>
<dbReference type="AlphaFoldDB" id="A0A397HIF6"/>
<evidence type="ECO:0000256" key="1">
    <source>
        <dbReference type="SAM" id="MobiDB-lite"/>
    </source>
</evidence>
<evidence type="ECO:0000313" key="3">
    <source>
        <dbReference type="EMBL" id="RHZ61366.1"/>
    </source>
</evidence>
<evidence type="ECO:0000256" key="2">
    <source>
        <dbReference type="SAM" id="Phobius"/>
    </source>
</evidence>
<feature type="compositionally biased region" description="Polar residues" evidence="1">
    <location>
        <begin position="1165"/>
        <end position="1179"/>
    </location>
</feature>
<reference evidence="3 4" key="1">
    <citation type="submission" date="2018-08" db="EMBL/GenBank/DDBJ databases">
        <title>Genome and evolution of the arbuscular mycorrhizal fungus Diversispora epigaea (formerly Glomus versiforme) and its bacterial endosymbionts.</title>
        <authorList>
            <person name="Sun X."/>
            <person name="Fei Z."/>
            <person name="Harrison M."/>
        </authorList>
    </citation>
    <scope>NUCLEOTIDE SEQUENCE [LARGE SCALE GENOMIC DNA]</scope>
    <source>
        <strain evidence="3 4">IT104</strain>
    </source>
</reference>